<dbReference type="EMBL" id="JWZT01002990">
    <property type="protein sequence ID" value="KII67964.1"/>
    <property type="molecule type" value="Genomic_DNA"/>
</dbReference>
<dbReference type="PANTHER" id="PTHR22958:SF1">
    <property type="entry name" value="GLYCEROPHOSPHOCHOLINE PHOSPHODIESTERASE GPCPD1"/>
    <property type="match status" value="1"/>
</dbReference>
<dbReference type="CDD" id="cd08572">
    <property type="entry name" value="GDPD_GDE5_like"/>
    <property type="match status" value="1"/>
</dbReference>
<dbReference type="Proteomes" id="UP000031668">
    <property type="component" value="Unassembled WGS sequence"/>
</dbReference>
<dbReference type="Gene3D" id="3.20.20.190">
    <property type="entry name" value="Phosphatidylinositol (PI) phosphodiesterase"/>
    <property type="match status" value="1"/>
</dbReference>
<proteinExistence type="predicted"/>
<comment type="caution">
    <text evidence="3">The sequence shown here is derived from an EMBL/GenBank/DDBJ whole genome shotgun (WGS) entry which is preliminary data.</text>
</comment>
<dbReference type="InterPro" id="IPR051578">
    <property type="entry name" value="GDPD"/>
</dbReference>
<dbReference type="AlphaFoldDB" id="A0A0C2IRA1"/>
<dbReference type="InterPro" id="IPR030395">
    <property type="entry name" value="GP_PDE_dom"/>
</dbReference>
<dbReference type="Pfam" id="PF03009">
    <property type="entry name" value="GDPD"/>
    <property type="match status" value="1"/>
</dbReference>
<dbReference type="GO" id="GO:0046475">
    <property type="term" value="P:glycerophospholipid catabolic process"/>
    <property type="evidence" value="ECO:0007669"/>
    <property type="project" value="TreeGrafter"/>
</dbReference>
<evidence type="ECO:0000259" key="2">
    <source>
        <dbReference type="PROSITE" id="PS51704"/>
    </source>
</evidence>
<reference evidence="3 4" key="1">
    <citation type="journal article" date="2014" name="Genome Biol. Evol.">
        <title>The genome of the myxosporean Thelohanellus kitauei shows adaptations to nutrient acquisition within its fish host.</title>
        <authorList>
            <person name="Yang Y."/>
            <person name="Xiong J."/>
            <person name="Zhou Z."/>
            <person name="Huo F."/>
            <person name="Miao W."/>
            <person name="Ran C."/>
            <person name="Liu Y."/>
            <person name="Zhang J."/>
            <person name="Feng J."/>
            <person name="Wang M."/>
            <person name="Wang M."/>
            <person name="Wang L."/>
            <person name="Yao B."/>
        </authorList>
    </citation>
    <scope>NUCLEOTIDE SEQUENCE [LARGE SCALE GENOMIC DNA]</scope>
    <source>
        <strain evidence="3">Wuqing</strain>
    </source>
</reference>
<keyword evidence="1" id="KW-0378">Hydrolase</keyword>
<keyword evidence="4" id="KW-1185">Reference proteome</keyword>
<protein>
    <submittedName>
        <fullName evidence="3">Glycerophosphocholine phosphodiesterase GPCPD1</fullName>
    </submittedName>
</protein>
<sequence length="525" mass="60215">MNSEFQSISFYDVGRFVYIQFLFHSARGCPLSLHSSYSDLDIEQFSLSMFVVATNKQGKKPRFNNKPPVKAYRLLAEDQYIHNTNYDIADEDAENFELEIINADDIQAFPGGISYSPQYIVCFSLNVSDLRELYFKIRVTLYSKSTNPLSGKPFICESFHTGLQIQNNSTGSIIGVLLTDNQEIAGNINFDYLITYPWSKYPEYVQLPIIDLRMNKKPLMIGHRGSGCSYGTNPSKYMENTIDSFVVAGQSGADFIELDVQLTRDEAVVVFHDFLTEAVLDLNLAKTDDRSRLEIPLRDLSYYQLKKNKFKHASLARHSDIEPRDTFSDNSIEQVEKIFPLLSEVMQNLPASTGIDIEVKFPQQENNGTWELEGSYFDRNTVVERVLEEVFENNKEIKRPIIFSSFDPGICIMLRQKQKNYPVFFIMTGIADRTKYMDIRSHHIRTAITFCLAEKLSGLCAEIDPISDELQKVSRMVHSQNLYLITWGTGNNSKEIIEKQKKSYVDGIIFDRIYDFIQTPDTNTS</sequence>
<dbReference type="FunFam" id="3.20.20.190:FF:000032">
    <property type="entry name" value="Glycerophosphoryl diester phosphodiesterase, putative"/>
    <property type="match status" value="1"/>
</dbReference>
<evidence type="ECO:0000313" key="3">
    <source>
        <dbReference type="EMBL" id="KII67964.1"/>
    </source>
</evidence>
<gene>
    <name evidence="3" type="ORF">RF11_01965</name>
</gene>
<dbReference type="InterPro" id="IPR017946">
    <property type="entry name" value="PLC-like_Pdiesterase_TIM-brl"/>
</dbReference>
<dbReference type="PANTHER" id="PTHR22958">
    <property type="entry name" value="GLYCEROPHOSPHORYL DIESTER PHOSPHODIESTERASE"/>
    <property type="match status" value="1"/>
</dbReference>
<dbReference type="GO" id="GO:0047389">
    <property type="term" value="F:glycerophosphocholine phosphodiesterase activity"/>
    <property type="evidence" value="ECO:0007669"/>
    <property type="project" value="TreeGrafter"/>
</dbReference>
<dbReference type="PROSITE" id="PS51704">
    <property type="entry name" value="GP_PDE"/>
    <property type="match status" value="1"/>
</dbReference>
<dbReference type="OrthoDB" id="1058301at2759"/>
<name>A0A0C2IRA1_THEKT</name>
<evidence type="ECO:0000256" key="1">
    <source>
        <dbReference type="ARBA" id="ARBA00022801"/>
    </source>
</evidence>
<organism evidence="3 4">
    <name type="scientific">Thelohanellus kitauei</name>
    <name type="common">Myxosporean</name>
    <dbReference type="NCBI Taxonomy" id="669202"/>
    <lineage>
        <taxon>Eukaryota</taxon>
        <taxon>Metazoa</taxon>
        <taxon>Cnidaria</taxon>
        <taxon>Myxozoa</taxon>
        <taxon>Myxosporea</taxon>
        <taxon>Bivalvulida</taxon>
        <taxon>Platysporina</taxon>
        <taxon>Myxobolidae</taxon>
        <taxon>Thelohanellus</taxon>
    </lineage>
</organism>
<feature type="domain" description="GP-PDE" evidence="2">
    <location>
        <begin position="218"/>
        <end position="520"/>
    </location>
</feature>
<accession>A0A0C2IRA1</accession>
<dbReference type="SUPFAM" id="SSF51695">
    <property type="entry name" value="PLC-like phosphodiesterases"/>
    <property type="match status" value="1"/>
</dbReference>
<evidence type="ECO:0000313" key="4">
    <source>
        <dbReference type="Proteomes" id="UP000031668"/>
    </source>
</evidence>